<name>A0AA36ICS2_9DINO</name>
<dbReference type="EMBL" id="CAUJNA010001224">
    <property type="protein sequence ID" value="CAJ1385318.1"/>
    <property type="molecule type" value="Genomic_DNA"/>
</dbReference>
<feature type="region of interest" description="Disordered" evidence="1">
    <location>
        <begin position="67"/>
        <end position="88"/>
    </location>
</feature>
<keyword evidence="2" id="KW-0472">Membrane</keyword>
<proteinExistence type="predicted"/>
<feature type="transmembrane region" description="Helical" evidence="2">
    <location>
        <begin position="41"/>
        <end position="60"/>
    </location>
</feature>
<feature type="compositionally biased region" description="Basic and acidic residues" evidence="1">
    <location>
        <begin position="70"/>
        <end position="80"/>
    </location>
</feature>
<evidence type="ECO:0000313" key="4">
    <source>
        <dbReference type="Proteomes" id="UP001178507"/>
    </source>
</evidence>
<sequence length="88" mass="10345">MDLRPVSHPIRFNIPNRLYIEFQIAALFSNNFISWREVGDIALYVLVALVVVDVLMLYVWHRIGPRPRKSTRELEWESRPSHAPTRSS</sequence>
<dbReference type="Proteomes" id="UP001178507">
    <property type="component" value="Unassembled WGS sequence"/>
</dbReference>
<organism evidence="3 4">
    <name type="scientific">Effrenium voratum</name>
    <dbReference type="NCBI Taxonomy" id="2562239"/>
    <lineage>
        <taxon>Eukaryota</taxon>
        <taxon>Sar</taxon>
        <taxon>Alveolata</taxon>
        <taxon>Dinophyceae</taxon>
        <taxon>Suessiales</taxon>
        <taxon>Symbiodiniaceae</taxon>
        <taxon>Effrenium</taxon>
    </lineage>
</organism>
<dbReference type="AlphaFoldDB" id="A0AA36ICS2"/>
<protein>
    <submittedName>
        <fullName evidence="3">Uncharacterized protein</fullName>
    </submittedName>
</protein>
<evidence type="ECO:0000313" key="3">
    <source>
        <dbReference type="EMBL" id="CAJ1385318.1"/>
    </source>
</evidence>
<accession>A0AA36ICS2</accession>
<evidence type="ECO:0000256" key="2">
    <source>
        <dbReference type="SAM" id="Phobius"/>
    </source>
</evidence>
<reference evidence="3" key="1">
    <citation type="submission" date="2023-08" db="EMBL/GenBank/DDBJ databases">
        <authorList>
            <person name="Chen Y."/>
            <person name="Shah S."/>
            <person name="Dougan E. K."/>
            <person name="Thang M."/>
            <person name="Chan C."/>
        </authorList>
    </citation>
    <scope>NUCLEOTIDE SEQUENCE</scope>
</reference>
<keyword evidence="2" id="KW-0812">Transmembrane</keyword>
<gene>
    <name evidence="3" type="ORF">EVOR1521_LOCUS11944</name>
</gene>
<keyword evidence="4" id="KW-1185">Reference proteome</keyword>
<keyword evidence="2" id="KW-1133">Transmembrane helix</keyword>
<evidence type="ECO:0000256" key="1">
    <source>
        <dbReference type="SAM" id="MobiDB-lite"/>
    </source>
</evidence>
<comment type="caution">
    <text evidence="3">The sequence shown here is derived from an EMBL/GenBank/DDBJ whole genome shotgun (WGS) entry which is preliminary data.</text>
</comment>